<gene>
    <name evidence="8" type="ORF">BO222_09300</name>
</gene>
<dbReference type="AlphaFoldDB" id="A0A1U7NEG8"/>
<accession>A0A1U7NEG8</accession>
<dbReference type="Gene3D" id="3.40.50.10740">
    <property type="entry name" value="Class I glutamine amidotransferase-like"/>
    <property type="match status" value="1"/>
</dbReference>
<dbReference type="OrthoDB" id="9807329at2"/>
<dbReference type="Pfam" id="PF17676">
    <property type="entry name" value="Peptidase_S66C"/>
    <property type="match status" value="1"/>
</dbReference>
<comment type="similarity">
    <text evidence="1">Belongs to the peptidase S66 family.</text>
</comment>
<comment type="caution">
    <text evidence="8">The sequence shown here is derived from an EMBL/GenBank/DDBJ whole genome shotgun (WGS) entry which is preliminary data.</text>
</comment>
<organism evidence="8 9">
    <name type="scientific">Ileibacterium valens</name>
    <dbReference type="NCBI Taxonomy" id="1862668"/>
    <lineage>
        <taxon>Bacteria</taxon>
        <taxon>Bacillati</taxon>
        <taxon>Bacillota</taxon>
        <taxon>Erysipelotrichia</taxon>
        <taxon>Erysipelotrichales</taxon>
        <taxon>Erysipelotrichaceae</taxon>
        <taxon>Ileibacterium</taxon>
    </lineage>
</organism>
<evidence type="ECO:0008006" key="10">
    <source>
        <dbReference type="Google" id="ProtNLM"/>
    </source>
</evidence>
<dbReference type="PANTHER" id="PTHR30237">
    <property type="entry name" value="MURAMOYLTETRAPEPTIDE CARBOXYPEPTIDASE"/>
    <property type="match status" value="1"/>
</dbReference>
<evidence type="ECO:0000313" key="9">
    <source>
        <dbReference type="Proteomes" id="UP000186341"/>
    </source>
</evidence>
<dbReference type="RefSeq" id="WP_075820466.1">
    <property type="nucleotide sequence ID" value="NZ_CAJUTZ010000006.1"/>
</dbReference>
<dbReference type="InterPro" id="IPR040449">
    <property type="entry name" value="Peptidase_S66_N"/>
</dbReference>
<dbReference type="Pfam" id="PF02016">
    <property type="entry name" value="Peptidase_S66"/>
    <property type="match status" value="1"/>
</dbReference>
<dbReference type="GO" id="GO:0004180">
    <property type="term" value="F:carboxypeptidase activity"/>
    <property type="evidence" value="ECO:0007669"/>
    <property type="project" value="UniProtKB-KW"/>
</dbReference>
<evidence type="ECO:0000259" key="7">
    <source>
        <dbReference type="Pfam" id="PF17676"/>
    </source>
</evidence>
<dbReference type="InterPro" id="IPR029062">
    <property type="entry name" value="Class_I_gatase-like"/>
</dbReference>
<keyword evidence="5" id="KW-0720">Serine protease</keyword>
<dbReference type="GO" id="GO:0008236">
    <property type="term" value="F:serine-type peptidase activity"/>
    <property type="evidence" value="ECO:0007669"/>
    <property type="project" value="UniProtKB-KW"/>
</dbReference>
<dbReference type="GeneID" id="82203359"/>
<dbReference type="Gene3D" id="3.50.30.60">
    <property type="entry name" value="LD-carboxypeptidase A C-terminal domain-like"/>
    <property type="match status" value="1"/>
</dbReference>
<dbReference type="Proteomes" id="UP000186341">
    <property type="component" value="Unassembled WGS sequence"/>
</dbReference>
<evidence type="ECO:0000259" key="6">
    <source>
        <dbReference type="Pfam" id="PF02016"/>
    </source>
</evidence>
<dbReference type="GO" id="GO:0006508">
    <property type="term" value="P:proteolysis"/>
    <property type="evidence" value="ECO:0007669"/>
    <property type="project" value="UniProtKB-KW"/>
</dbReference>
<dbReference type="InterPro" id="IPR027461">
    <property type="entry name" value="Carboxypeptidase_A_C_sf"/>
</dbReference>
<protein>
    <recommendedName>
        <fullName evidence="10">LD-carboxypeptidase N-terminal domain-containing protein</fullName>
    </recommendedName>
</protein>
<proteinExistence type="inferred from homology"/>
<dbReference type="InterPro" id="IPR027478">
    <property type="entry name" value="LdcA_N"/>
</dbReference>
<evidence type="ECO:0000256" key="4">
    <source>
        <dbReference type="ARBA" id="ARBA00022801"/>
    </source>
</evidence>
<dbReference type="PANTHER" id="PTHR30237:SF2">
    <property type="entry name" value="MUREIN TETRAPEPTIDE CARBOXYPEPTIDASE"/>
    <property type="match status" value="1"/>
</dbReference>
<evidence type="ECO:0000256" key="3">
    <source>
        <dbReference type="ARBA" id="ARBA00022670"/>
    </source>
</evidence>
<feature type="domain" description="LD-carboxypeptidase C-terminal" evidence="7">
    <location>
        <begin position="184"/>
        <end position="294"/>
    </location>
</feature>
<evidence type="ECO:0000256" key="1">
    <source>
        <dbReference type="ARBA" id="ARBA00010233"/>
    </source>
</evidence>
<evidence type="ECO:0000256" key="5">
    <source>
        <dbReference type="ARBA" id="ARBA00022825"/>
    </source>
</evidence>
<dbReference type="EMBL" id="MPJW01000185">
    <property type="protein sequence ID" value="OLU37951.1"/>
    <property type="molecule type" value="Genomic_DNA"/>
</dbReference>
<evidence type="ECO:0000313" key="8">
    <source>
        <dbReference type="EMBL" id="OLU37951.1"/>
    </source>
</evidence>
<name>A0A1U7NEG8_9FIRM</name>
<dbReference type="SUPFAM" id="SSF141986">
    <property type="entry name" value="LD-carboxypeptidase A C-terminal domain-like"/>
    <property type="match status" value="1"/>
</dbReference>
<reference evidence="8 9" key="1">
    <citation type="submission" date="2016-11" db="EMBL/GenBank/DDBJ databases">
        <title>Description of two novel members of the family Erysipelotrichaceae: Ileibacterium lipovorans gen. nov., sp. nov. and Dubosiella newyorkensis, gen. nov., sp. nov.</title>
        <authorList>
            <person name="Cox L.M."/>
            <person name="Sohn J."/>
            <person name="Tyrrell K.L."/>
            <person name="Citron D.M."/>
            <person name="Lawson P.A."/>
            <person name="Patel N.B."/>
            <person name="Iizumi T."/>
            <person name="Perez-Perez G.I."/>
            <person name="Goldstein E.J."/>
            <person name="Blaser M.J."/>
        </authorList>
    </citation>
    <scope>NUCLEOTIDE SEQUENCE [LARGE SCALE GENOMIC DNA]</scope>
    <source>
        <strain evidence="8 9">NYU-BL-A3</strain>
    </source>
</reference>
<keyword evidence="4" id="KW-0378">Hydrolase</keyword>
<evidence type="ECO:0000256" key="2">
    <source>
        <dbReference type="ARBA" id="ARBA00022645"/>
    </source>
</evidence>
<sequence>MKIFLSVLSDPLSASSLESIQRLMGYLKRSGIHCDLADEPCWLIDPKIRADQWNHALRSGEYDWIFDISGGNLANLCAPYLDYSAYKASKCIFAGFSDLSCLLNAVSFKTQRPTLLYALYYQRNLNTILELLHIHKDLIGLTNQSKERDIPKTSCRSNPLHSRLSVSIHIPEEKSGFSMDEFNTGKSLGGNIRCFLKLAGTDSFPDLTDHTLVLEGMGTSKYEFLSLMEQLNMMKAFEQASQVLFGCFSKIMQETGREGYEDFLLWAMDYLEIDIPWAWTDQVGHVENGKPILLEA</sequence>
<feature type="domain" description="LD-carboxypeptidase N-terminal" evidence="6">
    <location>
        <begin position="10"/>
        <end position="114"/>
    </location>
</feature>
<dbReference type="SUPFAM" id="SSF52317">
    <property type="entry name" value="Class I glutamine amidotransferase-like"/>
    <property type="match status" value="1"/>
</dbReference>
<dbReference type="InterPro" id="IPR003507">
    <property type="entry name" value="S66_fam"/>
</dbReference>
<keyword evidence="3" id="KW-0645">Protease</keyword>
<keyword evidence="2" id="KW-0121">Carboxypeptidase</keyword>
<dbReference type="InterPro" id="IPR040921">
    <property type="entry name" value="Peptidase_S66C"/>
</dbReference>
<keyword evidence="9" id="KW-1185">Reference proteome</keyword>